<evidence type="ECO:0000256" key="4">
    <source>
        <dbReference type="ARBA" id="ARBA00022989"/>
    </source>
</evidence>
<keyword evidence="5 6" id="KW-0472">Membrane</keyword>
<proteinExistence type="predicted"/>
<evidence type="ECO:0000256" key="1">
    <source>
        <dbReference type="ARBA" id="ARBA00004651"/>
    </source>
</evidence>
<dbReference type="PANTHER" id="PTHR30086">
    <property type="entry name" value="ARGININE EXPORTER PROTEIN ARGO"/>
    <property type="match status" value="1"/>
</dbReference>
<dbReference type="AlphaFoldDB" id="A0A2T0W2G4"/>
<keyword evidence="4 6" id="KW-1133">Transmembrane helix</keyword>
<evidence type="ECO:0000256" key="5">
    <source>
        <dbReference type="ARBA" id="ARBA00023136"/>
    </source>
</evidence>
<dbReference type="GO" id="GO:0015171">
    <property type="term" value="F:amino acid transmembrane transporter activity"/>
    <property type="evidence" value="ECO:0007669"/>
    <property type="project" value="TreeGrafter"/>
</dbReference>
<evidence type="ECO:0000256" key="2">
    <source>
        <dbReference type="ARBA" id="ARBA00022475"/>
    </source>
</evidence>
<protein>
    <submittedName>
        <fullName evidence="7">Threonine/homoserine/homoserine lactone efflux protein</fullName>
    </submittedName>
</protein>
<dbReference type="EMBL" id="PVTP01000002">
    <property type="protein sequence ID" value="PRY79373.1"/>
    <property type="molecule type" value="Genomic_DNA"/>
</dbReference>
<evidence type="ECO:0000313" key="7">
    <source>
        <dbReference type="EMBL" id="PRY79373.1"/>
    </source>
</evidence>
<evidence type="ECO:0000256" key="6">
    <source>
        <dbReference type="SAM" id="Phobius"/>
    </source>
</evidence>
<comment type="caution">
    <text evidence="7">The sequence shown here is derived from an EMBL/GenBank/DDBJ whole genome shotgun (WGS) entry which is preliminary data.</text>
</comment>
<dbReference type="PIRSF" id="PIRSF006324">
    <property type="entry name" value="LeuE"/>
    <property type="match status" value="1"/>
</dbReference>
<reference evidence="7 8" key="1">
    <citation type="submission" date="2018-03" db="EMBL/GenBank/DDBJ databases">
        <title>Genomic Encyclopedia of Archaeal and Bacterial Type Strains, Phase II (KMG-II): from individual species to whole genera.</title>
        <authorList>
            <person name="Goeker M."/>
        </authorList>
    </citation>
    <scope>NUCLEOTIDE SEQUENCE [LARGE SCALE GENOMIC DNA]</scope>
    <source>
        <strain evidence="7 8">DSM 101533</strain>
    </source>
</reference>
<keyword evidence="2" id="KW-1003">Cell membrane</keyword>
<feature type="transmembrane region" description="Helical" evidence="6">
    <location>
        <begin position="145"/>
        <end position="170"/>
    </location>
</feature>
<keyword evidence="8" id="KW-1185">Reference proteome</keyword>
<feature type="transmembrane region" description="Helical" evidence="6">
    <location>
        <begin position="113"/>
        <end position="133"/>
    </location>
</feature>
<dbReference type="GO" id="GO:0005886">
    <property type="term" value="C:plasma membrane"/>
    <property type="evidence" value="ECO:0007669"/>
    <property type="project" value="UniProtKB-SubCell"/>
</dbReference>
<name>A0A2T0W2G4_9RHOB</name>
<dbReference type="InterPro" id="IPR001123">
    <property type="entry name" value="LeuE-type"/>
</dbReference>
<feature type="transmembrane region" description="Helical" evidence="6">
    <location>
        <begin position="6"/>
        <end position="29"/>
    </location>
</feature>
<comment type="subcellular location">
    <subcellularLocation>
        <location evidence="1">Cell membrane</location>
        <topology evidence="1">Multi-pass membrane protein</topology>
    </subcellularLocation>
</comment>
<organism evidence="7 8">
    <name type="scientific">Yoonia maritima</name>
    <dbReference type="NCBI Taxonomy" id="1435347"/>
    <lineage>
        <taxon>Bacteria</taxon>
        <taxon>Pseudomonadati</taxon>
        <taxon>Pseudomonadota</taxon>
        <taxon>Alphaproteobacteria</taxon>
        <taxon>Rhodobacterales</taxon>
        <taxon>Paracoccaceae</taxon>
        <taxon>Yoonia</taxon>
    </lineage>
</organism>
<feature type="transmembrane region" description="Helical" evidence="6">
    <location>
        <begin position="182"/>
        <end position="200"/>
    </location>
</feature>
<dbReference type="Pfam" id="PF01810">
    <property type="entry name" value="LysE"/>
    <property type="match status" value="1"/>
</dbReference>
<feature type="transmembrane region" description="Helical" evidence="6">
    <location>
        <begin position="73"/>
        <end position="93"/>
    </location>
</feature>
<accession>A0A2T0W2G4</accession>
<feature type="transmembrane region" description="Helical" evidence="6">
    <location>
        <begin position="41"/>
        <end position="67"/>
    </location>
</feature>
<dbReference type="Proteomes" id="UP000238007">
    <property type="component" value="Unassembled WGS sequence"/>
</dbReference>
<evidence type="ECO:0000313" key="8">
    <source>
        <dbReference type="Proteomes" id="UP000238007"/>
    </source>
</evidence>
<dbReference type="RefSeq" id="WP_243394374.1">
    <property type="nucleotide sequence ID" value="NZ_PVTP01000002.1"/>
</dbReference>
<evidence type="ECO:0000256" key="3">
    <source>
        <dbReference type="ARBA" id="ARBA00022692"/>
    </source>
</evidence>
<keyword evidence="3 6" id="KW-0812">Transmembrane</keyword>
<gene>
    <name evidence="7" type="ORF">CLV80_10216</name>
</gene>
<dbReference type="PANTHER" id="PTHR30086:SF20">
    <property type="entry name" value="ARGININE EXPORTER PROTEIN ARGO-RELATED"/>
    <property type="match status" value="1"/>
</dbReference>
<sequence>MLEVELYLIFLVTTIVVVLSPGAAAIAVASQGAGNGVKRAVYGVLGVASANVVYFAMSATGIASLVIASHVMFAIIKWIGVAYLMYLGCMALFSSSGGIQVRVGEERKSRRALFTHGFIVEFANPKALLYFAAILPQFLDLSKPVIQQIALMGMTTVVIDVSIYSGYALMGDRLTRGGIKSWVVASVNKVAGAALLFAGVKMATVSAGKT</sequence>